<keyword evidence="3" id="KW-1185">Reference proteome</keyword>
<keyword evidence="1" id="KW-1133">Transmembrane helix</keyword>
<dbReference type="EMBL" id="LNTU01000034">
    <property type="protein sequence ID" value="KXF76308.1"/>
    <property type="molecule type" value="Genomic_DNA"/>
</dbReference>
<protein>
    <recommendedName>
        <fullName evidence="4">DUF883 domain-containing protein</fullName>
    </recommendedName>
</protein>
<dbReference type="Proteomes" id="UP000070107">
    <property type="component" value="Unassembled WGS sequence"/>
</dbReference>
<evidence type="ECO:0000256" key="1">
    <source>
        <dbReference type="SAM" id="Phobius"/>
    </source>
</evidence>
<keyword evidence="1" id="KW-0472">Membrane</keyword>
<organism evidence="2 3">
    <name type="scientific">Paramesorhizobium deserti</name>
    <dbReference type="NCBI Taxonomy" id="1494590"/>
    <lineage>
        <taxon>Bacteria</taxon>
        <taxon>Pseudomonadati</taxon>
        <taxon>Pseudomonadota</taxon>
        <taxon>Alphaproteobacteria</taxon>
        <taxon>Hyphomicrobiales</taxon>
        <taxon>Phyllobacteriaceae</taxon>
        <taxon>Paramesorhizobium</taxon>
    </lineage>
</organism>
<gene>
    <name evidence="2" type="ORF">ATN84_15605</name>
</gene>
<reference evidence="2 3" key="1">
    <citation type="submission" date="2015-11" db="EMBL/GenBank/DDBJ databases">
        <title>Draft genome sequence of Paramesorhizobium deserti A-3-E, a strain highly resistant to diverse beta-lactam antibiotics.</title>
        <authorList>
            <person name="Lv R."/>
            <person name="Yang X."/>
            <person name="Fang N."/>
            <person name="Guo J."/>
            <person name="Luo X."/>
            <person name="Peng F."/>
            <person name="Yang R."/>
            <person name="Cui Y."/>
            <person name="Fang C."/>
            <person name="Song Y."/>
        </authorList>
    </citation>
    <scope>NUCLEOTIDE SEQUENCE [LARGE SCALE GENOMIC DNA]</scope>
    <source>
        <strain evidence="2 3">A-3-E</strain>
    </source>
</reference>
<feature type="transmembrane region" description="Helical" evidence="1">
    <location>
        <begin position="83"/>
        <end position="101"/>
    </location>
</feature>
<keyword evidence="1" id="KW-0812">Transmembrane</keyword>
<proteinExistence type="predicted"/>
<evidence type="ECO:0000313" key="2">
    <source>
        <dbReference type="EMBL" id="KXF76308.1"/>
    </source>
</evidence>
<comment type="caution">
    <text evidence="2">The sequence shown here is derived from an EMBL/GenBank/DDBJ whole genome shotgun (WGS) entry which is preliminary data.</text>
</comment>
<evidence type="ECO:0000313" key="3">
    <source>
        <dbReference type="Proteomes" id="UP000070107"/>
    </source>
</evidence>
<name>A0A135HSZ0_9HYPH</name>
<evidence type="ECO:0008006" key="4">
    <source>
        <dbReference type="Google" id="ProtNLM"/>
    </source>
</evidence>
<accession>A0A135HSZ0</accession>
<dbReference type="OrthoDB" id="8117114at2"/>
<sequence>MAATGTRTRTQSGKDLENQIAELRKEIAEISETLSRQGFHILDSARDTASDVYDALKAKSAKAAHVAGRQAHYVADTARERPVASAAVLIGIGLVIGGLLARR</sequence>
<dbReference type="RefSeq" id="WP_068883227.1">
    <property type="nucleotide sequence ID" value="NZ_LNTU01000034.1"/>
</dbReference>
<dbReference type="AlphaFoldDB" id="A0A135HSZ0"/>